<keyword evidence="3" id="KW-1003">Cell membrane</keyword>
<accession>A0A8T3VC49</accession>
<dbReference type="InterPro" id="IPR000412">
    <property type="entry name" value="ABC_2_transport"/>
</dbReference>
<comment type="subcellular location">
    <subcellularLocation>
        <location evidence="1">Cell inner membrane</location>
        <topology evidence="1">Multi-pass membrane protein</topology>
    </subcellularLocation>
</comment>
<evidence type="ECO:0000256" key="4">
    <source>
        <dbReference type="ARBA" id="ARBA00022519"/>
    </source>
</evidence>
<evidence type="ECO:0000256" key="6">
    <source>
        <dbReference type="ARBA" id="ARBA00022989"/>
    </source>
</evidence>
<dbReference type="PROSITE" id="PS51012">
    <property type="entry name" value="ABC_TM2"/>
    <property type="match status" value="1"/>
</dbReference>
<reference evidence="10" key="1">
    <citation type="submission" date="2019-04" db="EMBL/GenBank/DDBJ databases">
        <title>Evolution of Biomass-Degrading Anaerobic Consortia Revealed by Metagenomics.</title>
        <authorList>
            <person name="Peng X."/>
        </authorList>
    </citation>
    <scope>NUCLEOTIDE SEQUENCE</scope>
    <source>
        <strain evidence="10">SIG18</strain>
    </source>
</reference>
<feature type="transmembrane region" description="Helical" evidence="8">
    <location>
        <begin position="198"/>
        <end position="220"/>
    </location>
</feature>
<dbReference type="Proteomes" id="UP000783037">
    <property type="component" value="Unassembled WGS sequence"/>
</dbReference>
<keyword evidence="4" id="KW-0997">Cell inner membrane</keyword>
<evidence type="ECO:0000259" key="9">
    <source>
        <dbReference type="PROSITE" id="PS51012"/>
    </source>
</evidence>
<gene>
    <name evidence="10" type="ORF">E7Z79_00440</name>
</gene>
<dbReference type="EMBL" id="SUTK01000001">
    <property type="protein sequence ID" value="MBE6500895.1"/>
    <property type="molecule type" value="Genomic_DNA"/>
</dbReference>
<feature type="transmembrane region" description="Helical" evidence="8">
    <location>
        <begin position="169"/>
        <end position="186"/>
    </location>
</feature>
<proteinExistence type="predicted"/>
<dbReference type="InterPro" id="IPR047817">
    <property type="entry name" value="ABC2_TM_bact-type"/>
</dbReference>
<keyword evidence="2" id="KW-0813">Transport</keyword>
<evidence type="ECO:0000313" key="11">
    <source>
        <dbReference type="Proteomes" id="UP000783037"/>
    </source>
</evidence>
<name>A0A8T3VC49_9EURY</name>
<keyword evidence="5 8" id="KW-0812">Transmembrane</keyword>
<evidence type="ECO:0000256" key="1">
    <source>
        <dbReference type="ARBA" id="ARBA00004429"/>
    </source>
</evidence>
<dbReference type="RefSeq" id="WP_292751903.1">
    <property type="nucleotide sequence ID" value="NZ_SUTK01000001.1"/>
</dbReference>
<feature type="transmembrane region" description="Helical" evidence="8">
    <location>
        <begin position="134"/>
        <end position="157"/>
    </location>
</feature>
<feature type="transmembrane region" description="Helical" evidence="8">
    <location>
        <begin position="28"/>
        <end position="53"/>
    </location>
</feature>
<comment type="caution">
    <text evidence="10">The sequence shown here is derived from an EMBL/GenBank/DDBJ whole genome shotgun (WGS) entry which is preliminary data.</text>
</comment>
<dbReference type="GO" id="GO:0043190">
    <property type="term" value="C:ATP-binding cassette (ABC) transporter complex"/>
    <property type="evidence" value="ECO:0007669"/>
    <property type="project" value="InterPro"/>
</dbReference>
<feature type="transmembrane region" description="Helical" evidence="8">
    <location>
        <begin position="100"/>
        <end position="127"/>
    </location>
</feature>
<dbReference type="GO" id="GO:0140359">
    <property type="term" value="F:ABC-type transporter activity"/>
    <property type="evidence" value="ECO:0007669"/>
    <property type="project" value="InterPro"/>
</dbReference>
<dbReference type="GO" id="GO:0015920">
    <property type="term" value="P:lipopolysaccharide transport"/>
    <property type="evidence" value="ECO:0007669"/>
    <property type="project" value="TreeGrafter"/>
</dbReference>
<evidence type="ECO:0000256" key="3">
    <source>
        <dbReference type="ARBA" id="ARBA00022475"/>
    </source>
</evidence>
<evidence type="ECO:0000256" key="7">
    <source>
        <dbReference type="ARBA" id="ARBA00023136"/>
    </source>
</evidence>
<sequence>MFDTRSERKFLLKQLVKRDLTSKYKDSALGILWSFFNPLLIMLVFTAIFSMLFGRSIDNFPVYFLSGRVIYDFYNAATKGAMNSIRKNGNLLKKIFIPKYMFSVSAVCYEFINFLISFVILFGVMLITGASFHLTALFAIVPIFLLFLLIFGAGLVLAVCNTYFSDIGYLYNVFLLVLMYASALFYPMEIVPAKVQIIFSLNPVYVAISCFRDCVVYGVIPNITSLGYLAVFSLTTLFIGIILFSIYEKKLTLEL</sequence>
<dbReference type="Pfam" id="PF01061">
    <property type="entry name" value="ABC2_membrane"/>
    <property type="match status" value="1"/>
</dbReference>
<dbReference type="PIRSF" id="PIRSF006648">
    <property type="entry name" value="DrrB"/>
    <property type="match status" value="1"/>
</dbReference>
<feature type="transmembrane region" description="Helical" evidence="8">
    <location>
        <begin position="226"/>
        <end position="247"/>
    </location>
</feature>
<dbReference type="PANTHER" id="PTHR30413">
    <property type="entry name" value="INNER MEMBRANE TRANSPORT PERMEASE"/>
    <property type="match status" value="1"/>
</dbReference>
<evidence type="ECO:0000256" key="8">
    <source>
        <dbReference type="SAM" id="Phobius"/>
    </source>
</evidence>
<keyword evidence="7 8" id="KW-0472">Membrane</keyword>
<dbReference type="PRINTS" id="PR00164">
    <property type="entry name" value="ABC2TRNSPORT"/>
</dbReference>
<protein>
    <submittedName>
        <fullName evidence="10">ABC transporter permease</fullName>
    </submittedName>
</protein>
<dbReference type="PANTHER" id="PTHR30413:SF8">
    <property type="entry name" value="TRANSPORT PERMEASE PROTEIN"/>
    <property type="match status" value="1"/>
</dbReference>
<evidence type="ECO:0000256" key="2">
    <source>
        <dbReference type="ARBA" id="ARBA00022448"/>
    </source>
</evidence>
<evidence type="ECO:0000256" key="5">
    <source>
        <dbReference type="ARBA" id="ARBA00022692"/>
    </source>
</evidence>
<organism evidence="10 11">
    <name type="scientific">Methanobrevibacter thaueri</name>
    <dbReference type="NCBI Taxonomy" id="190975"/>
    <lineage>
        <taxon>Archaea</taxon>
        <taxon>Methanobacteriati</taxon>
        <taxon>Methanobacteriota</taxon>
        <taxon>Methanomada group</taxon>
        <taxon>Methanobacteria</taxon>
        <taxon>Methanobacteriales</taxon>
        <taxon>Methanobacteriaceae</taxon>
        <taxon>Methanobrevibacter</taxon>
    </lineage>
</organism>
<evidence type="ECO:0000313" key="10">
    <source>
        <dbReference type="EMBL" id="MBE6500895.1"/>
    </source>
</evidence>
<keyword evidence="6 8" id="KW-1133">Transmembrane helix</keyword>
<feature type="domain" description="ABC transmembrane type-2" evidence="9">
    <location>
        <begin position="29"/>
        <end position="247"/>
    </location>
</feature>
<dbReference type="InterPro" id="IPR013525">
    <property type="entry name" value="ABC2_TM"/>
</dbReference>
<dbReference type="AlphaFoldDB" id="A0A8T3VC49"/>